<dbReference type="NCBIfam" id="TIGR03138">
    <property type="entry name" value="QueF"/>
    <property type="match status" value="1"/>
</dbReference>
<dbReference type="Proteomes" id="UP000294980">
    <property type="component" value="Unassembled WGS sequence"/>
</dbReference>
<evidence type="ECO:0000256" key="1">
    <source>
        <dbReference type="ARBA" id="ARBA00022490"/>
    </source>
</evidence>
<evidence type="ECO:0000313" key="6">
    <source>
        <dbReference type="EMBL" id="TCO77837.1"/>
    </source>
</evidence>
<dbReference type="InterPro" id="IPR029139">
    <property type="entry name" value="QueF_N"/>
</dbReference>
<dbReference type="EMBL" id="SLWX01000002">
    <property type="protein sequence ID" value="TCO77837.1"/>
    <property type="molecule type" value="Genomic_DNA"/>
</dbReference>
<dbReference type="PANTHER" id="PTHR34354">
    <property type="entry name" value="NADPH-DEPENDENT 7-CYANO-7-DEAZAGUANINE REDUCTASE"/>
    <property type="match status" value="1"/>
</dbReference>
<dbReference type="Gene3D" id="3.30.1130.10">
    <property type="match status" value="2"/>
</dbReference>
<organism evidence="6 7">
    <name type="scientific">Chromatocurvus halotolerans</name>
    <dbReference type="NCBI Taxonomy" id="1132028"/>
    <lineage>
        <taxon>Bacteria</taxon>
        <taxon>Pseudomonadati</taxon>
        <taxon>Pseudomonadota</taxon>
        <taxon>Gammaproteobacteria</taxon>
        <taxon>Cellvibrionales</taxon>
        <taxon>Halieaceae</taxon>
        <taxon>Chromatocurvus</taxon>
    </lineage>
</organism>
<dbReference type="InterPro" id="IPR043133">
    <property type="entry name" value="GTP-CH-I_C/QueF"/>
</dbReference>
<proteinExistence type="predicted"/>
<dbReference type="InterPro" id="IPR050084">
    <property type="entry name" value="NADPH_dep_7-cyano-7-deazaG_red"/>
</dbReference>
<keyword evidence="3" id="KW-0521">NADP</keyword>
<dbReference type="GO" id="GO:0033739">
    <property type="term" value="F:preQ1 synthase activity"/>
    <property type="evidence" value="ECO:0007669"/>
    <property type="project" value="InterPro"/>
</dbReference>
<protein>
    <submittedName>
        <fullName evidence="6">7-cyano-7-deazaguanine reductase</fullName>
    </submittedName>
</protein>
<sequence length="278" mass="30357">MSGTPEARGELLLGRQVEYTDVYTPQLLQPIPRQQGRAALGLESGALSFYGEDVWHAYELSWLDPGGRPRVAAARLVIPAFSPNLVESKSLKLYLNSVNNTVFRDETALQRTLADDISAAVGAAVELELLSCDDPNLAGIQAPGECIDGAAFSAPEGEPSASLLLRSTPESIVTQVLHSHLLRSLCPVTAQPDWATLVVKYTGPLLDPASLLQYVVAFRRHQEFHEQCVERIFCDIRAALSPEALSVHALYTRRGGLDICPWRSTEGGAAPRFRLNRQ</sequence>
<evidence type="ECO:0000313" key="7">
    <source>
        <dbReference type="Proteomes" id="UP000294980"/>
    </source>
</evidence>
<dbReference type="GO" id="GO:0005737">
    <property type="term" value="C:cytoplasm"/>
    <property type="evidence" value="ECO:0007669"/>
    <property type="project" value="InterPro"/>
</dbReference>
<reference evidence="6 7" key="1">
    <citation type="submission" date="2019-03" db="EMBL/GenBank/DDBJ databases">
        <title>Genomic Encyclopedia of Type Strains, Phase IV (KMG-IV): sequencing the most valuable type-strain genomes for metagenomic binning, comparative biology and taxonomic classification.</title>
        <authorList>
            <person name="Goeker M."/>
        </authorList>
    </citation>
    <scope>NUCLEOTIDE SEQUENCE [LARGE SCALE GENOMIC DNA]</scope>
    <source>
        <strain evidence="6 7">DSM 23344</strain>
    </source>
</reference>
<evidence type="ECO:0000256" key="3">
    <source>
        <dbReference type="ARBA" id="ARBA00022857"/>
    </source>
</evidence>
<evidence type="ECO:0000259" key="5">
    <source>
        <dbReference type="Pfam" id="PF14819"/>
    </source>
</evidence>
<keyword evidence="7" id="KW-1185">Reference proteome</keyword>
<dbReference type="Pfam" id="PF14819">
    <property type="entry name" value="QueF_N"/>
    <property type="match status" value="1"/>
</dbReference>
<dbReference type="RefSeq" id="WP_205686459.1">
    <property type="nucleotide sequence ID" value="NZ_QQSW01000001.1"/>
</dbReference>
<comment type="caution">
    <text evidence="6">The sequence shown here is derived from an EMBL/GenBank/DDBJ whole genome shotgun (WGS) entry which is preliminary data.</text>
</comment>
<dbReference type="InterPro" id="IPR029500">
    <property type="entry name" value="QueF"/>
</dbReference>
<name>A0A4R2KY61_9GAMM</name>
<dbReference type="Pfam" id="PF14489">
    <property type="entry name" value="QueF"/>
    <property type="match status" value="1"/>
</dbReference>
<keyword evidence="4" id="KW-0560">Oxidoreductase</keyword>
<keyword evidence="2" id="KW-0671">Queuosine biosynthesis</keyword>
<keyword evidence="1" id="KW-0963">Cytoplasm</keyword>
<evidence type="ECO:0000256" key="2">
    <source>
        <dbReference type="ARBA" id="ARBA00022785"/>
    </source>
</evidence>
<accession>A0A4R2KY61</accession>
<dbReference type="PANTHER" id="PTHR34354:SF1">
    <property type="entry name" value="NADPH-DEPENDENT 7-CYANO-7-DEAZAGUANINE REDUCTASE"/>
    <property type="match status" value="1"/>
</dbReference>
<evidence type="ECO:0000256" key="4">
    <source>
        <dbReference type="ARBA" id="ARBA00023002"/>
    </source>
</evidence>
<dbReference type="PIRSF" id="PIRSF004750">
    <property type="entry name" value="Nitrile_oxidored_YqcD_prd"/>
    <property type="match status" value="1"/>
</dbReference>
<dbReference type="AlphaFoldDB" id="A0A4R2KY61"/>
<dbReference type="GO" id="GO:0008616">
    <property type="term" value="P:tRNA queuosine(34) biosynthetic process"/>
    <property type="evidence" value="ECO:0007669"/>
    <property type="project" value="UniProtKB-KW"/>
</dbReference>
<dbReference type="InterPro" id="IPR016428">
    <property type="entry name" value="QueF_type2"/>
</dbReference>
<gene>
    <name evidence="6" type="ORF">EV688_102296</name>
</gene>
<feature type="domain" description="NADPH-dependent 7-cyano-7-deazaguanine reductase N-terminal" evidence="5">
    <location>
        <begin position="19"/>
        <end position="128"/>
    </location>
</feature>
<dbReference type="SUPFAM" id="SSF55620">
    <property type="entry name" value="Tetrahydrobiopterin biosynthesis enzymes-like"/>
    <property type="match status" value="1"/>
</dbReference>